<dbReference type="AlphaFoldDB" id="A0AAD6HGC7"/>
<feature type="compositionally biased region" description="Polar residues" evidence="1">
    <location>
        <begin position="13"/>
        <end position="48"/>
    </location>
</feature>
<dbReference type="EMBL" id="JAQJAN010000012">
    <property type="protein sequence ID" value="KAJ5716044.1"/>
    <property type="molecule type" value="Genomic_DNA"/>
</dbReference>
<comment type="caution">
    <text evidence="2">The sequence shown here is derived from an EMBL/GenBank/DDBJ whole genome shotgun (WGS) entry which is preliminary data.</text>
</comment>
<organism evidence="2 3">
    <name type="scientific">Penicillium malachiteum</name>
    <dbReference type="NCBI Taxonomy" id="1324776"/>
    <lineage>
        <taxon>Eukaryota</taxon>
        <taxon>Fungi</taxon>
        <taxon>Dikarya</taxon>
        <taxon>Ascomycota</taxon>
        <taxon>Pezizomycotina</taxon>
        <taxon>Eurotiomycetes</taxon>
        <taxon>Eurotiomycetidae</taxon>
        <taxon>Eurotiales</taxon>
        <taxon>Aspergillaceae</taxon>
        <taxon>Penicillium</taxon>
    </lineage>
</organism>
<accession>A0AAD6HGC7</accession>
<proteinExistence type="predicted"/>
<evidence type="ECO:0000313" key="3">
    <source>
        <dbReference type="Proteomes" id="UP001215712"/>
    </source>
</evidence>
<evidence type="ECO:0000313" key="2">
    <source>
        <dbReference type="EMBL" id="KAJ5716044.1"/>
    </source>
</evidence>
<feature type="region of interest" description="Disordered" evidence="1">
    <location>
        <begin position="1"/>
        <end position="89"/>
    </location>
</feature>
<dbReference type="Proteomes" id="UP001215712">
    <property type="component" value="Unassembled WGS sequence"/>
</dbReference>
<gene>
    <name evidence="2" type="ORF">N7493_007955</name>
</gene>
<evidence type="ECO:0000256" key="1">
    <source>
        <dbReference type="SAM" id="MobiDB-lite"/>
    </source>
</evidence>
<feature type="compositionally biased region" description="Low complexity" evidence="1">
    <location>
        <begin position="53"/>
        <end position="73"/>
    </location>
</feature>
<reference evidence="2" key="1">
    <citation type="journal article" date="2023" name="IMA Fungus">
        <title>Comparative genomic study of the Penicillium genus elucidates a diverse pangenome and 15 lateral gene transfer events.</title>
        <authorList>
            <person name="Petersen C."/>
            <person name="Sorensen T."/>
            <person name="Nielsen M.R."/>
            <person name="Sondergaard T.E."/>
            <person name="Sorensen J.L."/>
            <person name="Fitzpatrick D.A."/>
            <person name="Frisvad J.C."/>
            <person name="Nielsen K.L."/>
        </authorList>
    </citation>
    <scope>NUCLEOTIDE SEQUENCE</scope>
    <source>
        <strain evidence="2">IBT 17514</strain>
    </source>
</reference>
<name>A0AAD6HGC7_9EURO</name>
<reference evidence="2" key="2">
    <citation type="submission" date="2023-01" db="EMBL/GenBank/DDBJ databases">
        <authorList>
            <person name="Petersen C."/>
        </authorList>
    </citation>
    <scope>NUCLEOTIDE SEQUENCE</scope>
    <source>
        <strain evidence="2">IBT 17514</strain>
    </source>
</reference>
<sequence>MDTDILNDPSKGSPASSTLEALPQTPVTIKSSMDGTPTSDRPSPNQISFLWDSPSTASSRTLPSRLSSLHRPSFTPTDNRKTIASPSLPNRLSQWFFPGTAKDTSPIQVSLPNENGFQWERTRTMSGSTVDSNITVPGGTDWWRPNNSISSTTTGFSTPRVSLHKPSISKDKGVELGLYHPTMPEVRQHGNAFASLRHEDSLVFRDPEIGVAF</sequence>
<protein>
    <submittedName>
        <fullName evidence="2">Uncharacterized protein</fullName>
    </submittedName>
</protein>
<keyword evidence="3" id="KW-1185">Reference proteome</keyword>
<feature type="compositionally biased region" description="Polar residues" evidence="1">
    <location>
        <begin position="74"/>
        <end position="89"/>
    </location>
</feature>